<keyword evidence="3" id="KW-1185">Reference proteome</keyword>
<keyword evidence="1" id="KW-0472">Membrane</keyword>
<comment type="caution">
    <text evidence="2">The sequence shown here is derived from an EMBL/GenBank/DDBJ whole genome shotgun (WGS) entry which is preliminary data.</text>
</comment>
<reference evidence="3" key="1">
    <citation type="journal article" date="2021" name="Science">
        <title>Hunting the eagle killer: A cyanobacterial neurotoxin causes vacuolar myelinopathy.</title>
        <authorList>
            <person name="Breinlinger S."/>
            <person name="Phillips T.J."/>
            <person name="Haram B.N."/>
            <person name="Mares J."/>
            <person name="Martinez Yerena J.A."/>
            <person name="Hrouzek P."/>
            <person name="Sobotka R."/>
            <person name="Henderson W.M."/>
            <person name="Schmieder P."/>
            <person name="Williams S.M."/>
            <person name="Lauderdale J.D."/>
            <person name="Wilde H.D."/>
            <person name="Gerrin W."/>
            <person name="Kust A."/>
            <person name="Washington J.W."/>
            <person name="Wagner C."/>
            <person name="Geier B."/>
            <person name="Liebeke M."/>
            <person name="Enke H."/>
            <person name="Niedermeyer T.H.J."/>
            <person name="Wilde S.B."/>
        </authorList>
    </citation>
    <scope>NUCLEOTIDE SEQUENCE [LARGE SCALE GENOMIC DNA]</scope>
    <source>
        <strain evidence="3">Thurmond2011</strain>
    </source>
</reference>
<dbReference type="AlphaFoldDB" id="A0AAP5M6Y5"/>
<evidence type="ECO:0000256" key="1">
    <source>
        <dbReference type="SAM" id="Phobius"/>
    </source>
</evidence>
<proteinExistence type="predicted"/>
<gene>
    <name evidence="2" type="ORF">G7B40_008235</name>
</gene>
<organism evidence="2 3">
    <name type="scientific">Aetokthonos hydrillicola Thurmond2011</name>
    <dbReference type="NCBI Taxonomy" id="2712845"/>
    <lineage>
        <taxon>Bacteria</taxon>
        <taxon>Bacillati</taxon>
        <taxon>Cyanobacteriota</taxon>
        <taxon>Cyanophyceae</taxon>
        <taxon>Nostocales</taxon>
        <taxon>Hapalosiphonaceae</taxon>
        <taxon>Aetokthonos</taxon>
    </lineage>
</organism>
<keyword evidence="1" id="KW-0812">Transmembrane</keyword>
<protein>
    <submittedName>
        <fullName evidence="2">Uncharacterized protein</fullName>
    </submittedName>
</protein>
<evidence type="ECO:0000313" key="3">
    <source>
        <dbReference type="Proteomes" id="UP000667802"/>
    </source>
</evidence>
<dbReference type="Proteomes" id="UP000667802">
    <property type="component" value="Unassembled WGS sequence"/>
</dbReference>
<keyword evidence="1" id="KW-1133">Transmembrane helix</keyword>
<feature type="transmembrane region" description="Helical" evidence="1">
    <location>
        <begin position="88"/>
        <end position="108"/>
    </location>
</feature>
<sequence>MPIWKHWTGSNKALSVEERQGTLAAASTASSKKLEWWCYRRYLSWLQEGSLKRSQESEFRIQNSGAVLILDFIQKTVRTTDRQWRFQLLYLAVSRIFIPMLTPGSWLLNS</sequence>
<dbReference type="EMBL" id="JAALHA020000002">
    <property type="protein sequence ID" value="MDR9894560.1"/>
    <property type="molecule type" value="Genomic_DNA"/>
</dbReference>
<accession>A0AAP5M6Y5</accession>
<evidence type="ECO:0000313" key="2">
    <source>
        <dbReference type="EMBL" id="MDR9894560.1"/>
    </source>
</evidence>
<name>A0AAP5M6Y5_9CYAN</name>